<reference evidence="1" key="1">
    <citation type="submission" date="2014-05" db="EMBL/GenBank/DDBJ databases">
        <authorList>
            <person name="Chronopoulou M."/>
        </authorList>
    </citation>
    <scope>NUCLEOTIDE SEQUENCE</scope>
    <source>
        <tissue evidence="1">Whole organism</tissue>
    </source>
</reference>
<evidence type="ECO:0000313" key="1">
    <source>
        <dbReference type="EMBL" id="CDW36303.1"/>
    </source>
</evidence>
<organism evidence="1">
    <name type="scientific">Lepeophtheirus salmonis</name>
    <name type="common">Salmon louse</name>
    <name type="synonym">Caligus salmonis</name>
    <dbReference type="NCBI Taxonomy" id="72036"/>
    <lineage>
        <taxon>Eukaryota</taxon>
        <taxon>Metazoa</taxon>
        <taxon>Ecdysozoa</taxon>
        <taxon>Arthropoda</taxon>
        <taxon>Crustacea</taxon>
        <taxon>Multicrustacea</taxon>
        <taxon>Hexanauplia</taxon>
        <taxon>Copepoda</taxon>
        <taxon>Siphonostomatoida</taxon>
        <taxon>Caligidae</taxon>
        <taxon>Lepeophtheirus</taxon>
    </lineage>
</organism>
<dbReference type="AlphaFoldDB" id="A0A0K2UDH8"/>
<dbReference type="EMBL" id="HACA01018942">
    <property type="protein sequence ID" value="CDW36303.1"/>
    <property type="molecule type" value="Transcribed_RNA"/>
</dbReference>
<proteinExistence type="predicted"/>
<sequence length="106" mass="12356">MQQCINSSLFEFHGNYLHYNKVLLFLTDGVSYYFKADKGLKMMYPNLMHCLIHGLNRAVDLARYSFPNLYKFIAEVKKIFINCTHCKLEFAAFCNVSHPPDPVVTR</sequence>
<name>A0A0K2UDH8_LEPSM</name>
<protein>
    <submittedName>
        <fullName evidence="1">Putative LOC100902024 [Metaseiulus occidentalis]</fullName>
    </submittedName>
</protein>
<accession>A0A0K2UDH8</accession>